<evidence type="ECO:0000256" key="6">
    <source>
        <dbReference type="ARBA" id="ARBA00023183"/>
    </source>
</evidence>
<keyword evidence="3" id="KW-0964">Secreted</keyword>
<keyword evidence="8" id="KW-0472">Membrane</keyword>
<evidence type="ECO:0000256" key="5">
    <source>
        <dbReference type="ARBA" id="ARBA00023157"/>
    </source>
</evidence>
<accession>A0A803JSX3</accession>
<keyword evidence="4" id="KW-0732">Signal</keyword>
<dbReference type="Xenbase" id="XB-GENE-945938">
    <property type="gene designation" value="fgfbp1"/>
</dbReference>
<dbReference type="InterPro" id="IPR010510">
    <property type="entry name" value="FGF1-bd"/>
</dbReference>
<gene>
    <name evidence="9" type="primary">fgfbp1</name>
</gene>
<comment type="similarity">
    <text evidence="2">Belongs to the fibroblast growth factor-binding protein family.</text>
</comment>
<dbReference type="AlphaFoldDB" id="A0A803JSX3"/>
<dbReference type="GeneTree" id="ENSGT00940000154372"/>
<dbReference type="Bgee" id="ENSXETG00000020334">
    <property type="expression patterns" value="Expressed in limb and 2 other cell types or tissues"/>
</dbReference>
<comment type="subcellular location">
    <subcellularLocation>
        <location evidence="1">Secreted</location>
    </subcellularLocation>
</comment>
<feature type="region of interest" description="Disordered" evidence="7">
    <location>
        <begin position="182"/>
        <end position="209"/>
    </location>
</feature>
<dbReference type="GO" id="GO:0005576">
    <property type="term" value="C:extracellular region"/>
    <property type="evidence" value="ECO:0007669"/>
    <property type="project" value="UniProtKB-SubCell"/>
</dbReference>
<feature type="region of interest" description="Disordered" evidence="7">
    <location>
        <begin position="43"/>
        <end position="80"/>
    </location>
</feature>
<feature type="transmembrane region" description="Helical" evidence="8">
    <location>
        <begin position="20"/>
        <end position="39"/>
    </location>
</feature>
<keyword evidence="8" id="KW-0812">Transmembrane</keyword>
<reference evidence="9" key="1">
    <citation type="journal article" date="2010" name="Science">
        <title>The genome of the Western clawed frog Xenopus tropicalis.</title>
        <authorList>
            <person name="Hellsten U."/>
            <person name="Harland R.M."/>
            <person name="Gilchrist M.J."/>
            <person name="Hendrix D."/>
            <person name="Jurka J."/>
            <person name="Kapitonov V."/>
            <person name="Ovcharenko I."/>
            <person name="Putnam N.H."/>
            <person name="Shu S."/>
            <person name="Taher L."/>
            <person name="Blitz I.L."/>
            <person name="Blumberg B."/>
            <person name="Dichmann D.S."/>
            <person name="Dubchak I."/>
            <person name="Amaya E."/>
            <person name="Detter J.C."/>
            <person name="Fletcher R."/>
            <person name="Gerhard D.S."/>
            <person name="Goodstein D."/>
            <person name="Graves T."/>
            <person name="Grigoriev I.V."/>
            <person name="Grimwood J."/>
            <person name="Kawashima T."/>
            <person name="Lindquist E."/>
            <person name="Lucas S.M."/>
            <person name="Mead P.E."/>
            <person name="Mitros T."/>
            <person name="Ogino H."/>
            <person name="Ohta Y."/>
            <person name="Poliakov A.V."/>
            <person name="Pollet N."/>
            <person name="Robert J."/>
            <person name="Salamov A."/>
            <person name="Sater A.K."/>
            <person name="Schmutz J."/>
            <person name="Terry A."/>
            <person name="Vize P.D."/>
            <person name="Warren W.C."/>
            <person name="Wells D."/>
            <person name="Wills A."/>
            <person name="Wilson R.K."/>
            <person name="Zimmerman L.B."/>
            <person name="Zorn A.M."/>
            <person name="Grainger R."/>
            <person name="Grammer T."/>
            <person name="Khokha M.K."/>
            <person name="Richardson P.M."/>
            <person name="Rokhsar D.S."/>
        </authorList>
    </citation>
    <scope>NUCLEOTIDE SEQUENCE [LARGE SCALE GENOMIC DNA]</scope>
    <source>
        <strain evidence="9">Nigerian</strain>
    </source>
</reference>
<dbReference type="Pfam" id="PF06473">
    <property type="entry name" value="FGF-BP1"/>
    <property type="match status" value="1"/>
</dbReference>
<dbReference type="Ensembl" id="ENSXETT00000112897">
    <property type="protein sequence ID" value="ENSXETP00000111101"/>
    <property type="gene ID" value="ENSXETG00000020334"/>
</dbReference>
<name>A0A803JSX3_XENTR</name>
<reference evidence="9" key="2">
    <citation type="submission" date="2021-03" db="UniProtKB">
        <authorList>
            <consortium name="Ensembl"/>
        </authorList>
    </citation>
    <scope>IDENTIFICATION</scope>
</reference>
<evidence type="ECO:0000256" key="7">
    <source>
        <dbReference type="SAM" id="MobiDB-lite"/>
    </source>
</evidence>
<keyword evidence="5" id="KW-1015">Disulfide bond</keyword>
<organism evidence="9">
    <name type="scientific">Xenopus tropicalis</name>
    <name type="common">Western clawed frog</name>
    <name type="synonym">Silurana tropicalis</name>
    <dbReference type="NCBI Taxonomy" id="8364"/>
    <lineage>
        <taxon>Eukaryota</taxon>
        <taxon>Metazoa</taxon>
        <taxon>Chordata</taxon>
        <taxon>Craniata</taxon>
        <taxon>Vertebrata</taxon>
        <taxon>Euteleostomi</taxon>
        <taxon>Amphibia</taxon>
        <taxon>Batrachia</taxon>
        <taxon>Anura</taxon>
        <taxon>Pipoidea</taxon>
        <taxon>Pipidae</taxon>
        <taxon>Xenopodinae</taxon>
        <taxon>Xenopus</taxon>
        <taxon>Silurana</taxon>
    </lineage>
</organism>
<evidence type="ECO:0000256" key="2">
    <source>
        <dbReference type="ARBA" id="ARBA00008326"/>
    </source>
</evidence>
<dbReference type="PANTHER" id="PTHR15258">
    <property type="entry name" value="FGF BINDING PROTEIN-RELATED"/>
    <property type="match status" value="1"/>
</dbReference>
<evidence type="ECO:0000313" key="9">
    <source>
        <dbReference type="Ensembl" id="ENSXETP00000111101"/>
    </source>
</evidence>
<evidence type="ECO:0000256" key="4">
    <source>
        <dbReference type="ARBA" id="ARBA00022729"/>
    </source>
</evidence>
<keyword evidence="8" id="KW-1133">Transmembrane helix</keyword>
<evidence type="ECO:0000256" key="8">
    <source>
        <dbReference type="SAM" id="Phobius"/>
    </source>
</evidence>
<evidence type="ECO:0000256" key="3">
    <source>
        <dbReference type="ARBA" id="ARBA00022525"/>
    </source>
</evidence>
<dbReference type="PANTHER" id="PTHR15258:SF2">
    <property type="entry name" value="FIBROBLAST GROWTH FACTOR-BINDING PROTEIN 1"/>
    <property type="match status" value="1"/>
</dbReference>
<proteinExistence type="inferred from homology"/>
<keyword evidence="6" id="KW-0340">Growth factor binding</keyword>
<feature type="compositionally biased region" description="Basic and acidic residues" evidence="7">
    <location>
        <begin position="43"/>
        <end position="62"/>
    </location>
</feature>
<dbReference type="InParanoid" id="A0A803JSX3"/>
<dbReference type="GO" id="GO:0019838">
    <property type="term" value="F:growth factor binding"/>
    <property type="evidence" value="ECO:0007669"/>
    <property type="project" value="UniProtKB-KW"/>
</dbReference>
<evidence type="ECO:0000256" key="1">
    <source>
        <dbReference type="ARBA" id="ARBA00004613"/>
    </source>
</evidence>
<protein>
    <submittedName>
        <fullName evidence="9">Fibroblast growth factor-binding protein 1</fullName>
    </submittedName>
</protein>
<dbReference type="FunCoup" id="A0A803JSX3">
    <property type="interactions" value="74"/>
</dbReference>
<sequence>MTNSAPCYCIVGGHGYTMKLVHIAFLGLITLLMSNVLLVEGNNQREGKKERGKAKGEKKAEADSPQGKGGRTRGGKGSLQGKFVSKENATCTWAVTEAQSVTLRIDCRKEESSFSCSFGGNPSSCPKYAGNEKSYWKQIARALKKQKKICQDPKAVLKSKECKRGPQEAHLRYLGSQVPQQVGSSHTHVEPDVQVPTTAPGKDCEEEADPAEKQRIAAEYCGNSWGSFCNFFLSMLQSKSC</sequence>